<dbReference type="EMBL" id="LGST01000007">
    <property type="protein sequence ID" value="KNE01996.1"/>
    <property type="molecule type" value="Genomic_DNA"/>
</dbReference>
<comment type="caution">
    <text evidence="2">The sequence shown here is derived from an EMBL/GenBank/DDBJ whole genome shotgun (WGS) entry which is preliminary data.</text>
</comment>
<dbReference type="AlphaFoldDB" id="A0A0L0P7J9"/>
<accession>A0A0L0P7J9</accession>
<feature type="compositionally biased region" description="Basic and acidic residues" evidence="1">
    <location>
        <begin position="7"/>
        <end position="17"/>
    </location>
</feature>
<protein>
    <submittedName>
        <fullName evidence="2">Uncharacterized protein</fullName>
    </submittedName>
</protein>
<evidence type="ECO:0000313" key="2">
    <source>
        <dbReference type="EMBL" id="KNE01996.1"/>
    </source>
</evidence>
<gene>
    <name evidence="2" type="ORF">QG37_00935</name>
</gene>
<evidence type="ECO:0000313" key="3">
    <source>
        <dbReference type="Proteomes" id="UP000037122"/>
    </source>
</evidence>
<dbReference type="Proteomes" id="UP000037122">
    <property type="component" value="Unassembled WGS sequence"/>
</dbReference>
<feature type="region of interest" description="Disordered" evidence="1">
    <location>
        <begin position="1"/>
        <end position="28"/>
    </location>
</feature>
<organism evidence="2 3">
    <name type="scientific">Candidozyma auris</name>
    <name type="common">Yeast</name>
    <name type="synonym">Candida auris</name>
    <dbReference type="NCBI Taxonomy" id="498019"/>
    <lineage>
        <taxon>Eukaryota</taxon>
        <taxon>Fungi</taxon>
        <taxon>Dikarya</taxon>
        <taxon>Ascomycota</taxon>
        <taxon>Saccharomycotina</taxon>
        <taxon>Pichiomycetes</taxon>
        <taxon>Metschnikowiaceae</taxon>
        <taxon>Candidozyma</taxon>
    </lineage>
</organism>
<name>A0A0L0P7J9_CANAR</name>
<evidence type="ECO:0000256" key="1">
    <source>
        <dbReference type="SAM" id="MobiDB-lite"/>
    </source>
</evidence>
<proteinExistence type="predicted"/>
<dbReference type="VEuPathDB" id="FungiDB:QG37_00935"/>
<sequence>MENVNWMREKNSCRDAQQEEIGEGSNLREEDVLKREHFHNTTDDIFFSF</sequence>
<reference evidence="3" key="1">
    <citation type="journal article" date="2015" name="BMC Genomics">
        <title>Draft genome of a commonly misdiagnosed multidrug resistant pathogen Candida auris.</title>
        <authorList>
            <person name="Chatterjee S."/>
            <person name="Alampalli S.V."/>
            <person name="Nageshan R.K."/>
            <person name="Chettiar S.T."/>
            <person name="Joshi S."/>
            <person name="Tatu U.S."/>
        </authorList>
    </citation>
    <scope>NUCLEOTIDE SEQUENCE [LARGE SCALE GENOMIC DNA]</scope>
    <source>
        <strain evidence="3">6684</strain>
    </source>
</reference>